<organism evidence="1">
    <name type="scientific">marine sediment metagenome</name>
    <dbReference type="NCBI Taxonomy" id="412755"/>
    <lineage>
        <taxon>unclassified sequences</taxon>
        <taxon>metagenomes</taxon>
        <taxon>ecological metagenomes</taxon>
    </lineage>
</organism>
<gene>
    <name evidence="1" type="ORF">LCGC14_0963430</name>
</gene>
<proteinExistence type="predicted"/>
<sequence length="66" mass="7782">MLGRLLRKTMKYFPMGRIRWNRVIFLFQVHPYHMSFGWVDDSYGKGYLFGPIGLIVKRRDACVSGV</sequence>
<dbReference type="AlphaFoldDB" id="A0A0F9NIB5"/>
<name>A0A0F9NIB5_9ZZZZ</name>
<evidence type="ECO:0000313" key="1">
    <source>
        <dbReference type="EMBL" id="KKN17684.1"/>
    </source>
</evidence>
<reference evidence="1" key="1">
    <citation type="journal article" date="2015" name="Nature">
        <title>Complex archaea that bridge the gap between prokaryotes and eukaryotes.</title>
        <authorList>
            <person name="Spang A."/>
            <person name="Saw J.H."/>
            <person name="Jorgensen S.L."/>
            <person name="Zaremba-Niedzwiedzka K."/>
            <person name="Martijn J."/>
            <person name="Lind A.E."/>
            <person name="van Eijk R."/>
            <person name="Schleper C."/>
            <person name="Guy L."/>
            <person name="Ettema T.J."/>
        </authorList>
    </citation>
    <scope>NUCLEOTIDE SEQUENCE</scope>
</reference>
<dbReference type="EMBL" id="LAZR01003499">
    <property type="protein sequence ID" value="KKN17684.1"/>
    <property type="molecule type" value="Genomic_DNA"/>
</dbReference>
<comment type="caution">
    <text evidence="1">The sequence shown here is derived from an EMBL/GenBank/DDBJ whole genome shotgun (WGS) entry which is preliminary data.</text>
</comment>
<accession>A0A0F9NIB5</accession>
<protein>
    <submittedName>
        <fullName evidence="1">Uncharacterized protein</fullName>
    </submittedName>
</protein>